<dbReference type="EMBL" id="NHOI01000002">
    <property type="protein sequence ID" value="OVZ90060.1"/>
    <property type="molecule type" value="Genomic_DNA"/>
</dbReference>
<organism evidence="1 2">
    <name type="scientific">Yersinia intermedia</name>
    <dbReference type="NCBI Taxonomy" id="631"/>
    <lineage>
        <taxon>Bacteria</taxon>
        <taxon>Pseudomonadati</taxon>
        <taxon>Pseudomonadota</taxon>
        <taxon>Gammaproteobacteria</taxon>
        <taxon>Enterobacterales</taxon>
        <taxon>Yersiniaceae</taxon>
        <taxon>Yersinia</taxon>
    </lineage>
</organism>
<evidence type="ECO:0000313" key="2">
    <source>
        <dbReference type="Proteomes" id="UP000196440"/>
    </source>
</evidence>
<protein>
    <submittedName>
        <fullName evidence="1">Uncharacterized protein</fullName>
    </submittedName>
</protein>
<gene>
    <name evidence="1" type="ORF">CBW57_01700</name>
</gene>
<comment type="caution">
    <text evidence="1">The sequence shown here is derived from an EMBL/GenBank/DDBJ whole genome shotgun (WGS) entry which is preliminary data.</text>
</comment>
<evidence type="ECO:0000313" key="1">
    <source>
        <dbReference type="EMBL" id="OVZ90060.1"/>
    </source>
</evidence>
<sequence>MAILKVFIIWPPCGLIINESALIWGRLAINQKQNEMFLSKMAGRVKENRQDVIPIAELHYCPGLQGWFNLANESSWCCLIVEEAAFQPKCAFCYVKICKWVALRGSAL</sequence>
<reference evidence="1 2" key="1">
    <citation type="submission" date="2017-05" db="EMBL/GenBank/DDBJ databases">
        <title>Whole genome sequencing of Yersinia kristensenii.</title>
        <authorList>
            <person name="Campioni F."/>
        </authorList>
    </citation>
    <scope>NUCLEOTIDE SEQUENCE [LARGE SCALE GENOMIC DNA]</scope>
    <source>
        <strain evidence="1 2">CFSAN060536</strain>
    </source>
</reference>
<accession>A0A209ABI3</accession>
<proteinExistence type="predicted"/>
<dbReference type="AlphaFoldDB" id="A0A209ABI3"/>
<name>A0A209ABI3_YERIN</name>
<dbReference type="Proteomes" id="UP000196440">
    <property type="component" value="Unassembled WGS sequence"/>
</dbReference>